<gene>
    <name evidence="5" type="ORF">F2Q70_00002376</name>
</gene>
<feature type="repeat" description="PPR" evidence="3">
    <location>
        <begin position="439"/>
        <end position="473"/>
    </location>
</feature>
<feature type="domain" description="START" evidence="4">
    <location>
        <begin position="446"/>
        <end position="653"/>
    </location>
</feature>
<reference evidence="5" key="1">
    <citation type="submission" date="2019-12" db="EMBL/GenBank/DDBJ databases">
        <title>Genome sequencing and annotation of Brassica cretica.</title>
        <authorList>
            <person name="Studholme D.J."/>
            <person name="Sarris P.F."/>
        </authorList>
    </citation>
    <scope>NUCLEOTIDE SEQUENCE</scope>
    <source>
        <strain evidence="5">PFS-102/07</strain>
        <tissue evidence="5">Leaf</tissue>
    </source>
</reference>
<feature type="repeat" description="PPR" evidence="3">
    <location>
        <begin position="238"/>
        <end position="272"/>
    </location>
</feature>
<dbReference type="SUPFAM" id="SSF81901">
    <property type="entry name" value="HCP-like"/>
    <property type="match status" value="1"/>
</dbReference>
<evidence type="ECO:0000313" key="5">
    <source>
        <dbReference type="EMBL" id="KAF2570329.1"/>
    </source>
</evidence>
<dbReference type="InterPro" id="IPR002885">
    <property type="entry name" value="PPR_rpt"/>
</dbReference>
<feature type="repeat" description="PPR" evidence="3">
    <location>
        <begin position="509"/>
        <end position="543"/>
    </location>
</feature>
<dbReference type="SUPFAM" id="SSF55961">
    <property type="entry name" value="Bet v1-like"/>
    <property type="match status" value="1"/>
</dbReference>
<sequence>MDLTRIACQCLLWQDDNCDGSRKNVRLRSAIAMQSLFARAFACQGGRTPNNDLNLEDFLLIEGTADLFICGSGQVKFAEDIVRAMPKFGSLPDVVSYNSLIDGYCRNGDVGNASLVFERLRRVSDGLFICRPDVVSFNSLFNGFGKKKMLVEVFVYMGVMFKCCSPNVVTYSTWIDAFCKSGELELGLKSFRFMKRDGLAPNVVTFTCLIDGYCKSGVGLEVAVSLYEEMRRAGMSINVVTYSALIDGFCKQGEMQRGEDLYLQMRDDGLEPNSLVYTAFIDGYFKNGDADNAMKFLAKMLNQGMKLDIAAYGVIVSGLCGNGKVKEAAEVVDDMEKGGLVPDEMILTTMMNGYFKSGRVKDAVKVYGEFITRGFEPDVVALTALIDGLAKSGRLHEAVAYFCKERANDVMYTVVIDALCKEGDFIEVERLFEAGLVADKFMYTCWIAGLCKQGNLVGAFKLKTKMVQEGLELDLLTYTTLINGLASKGLVVEARQVFDEMLRREIRPDSAVFDLLIRAYEKEGDITAASELFLDMQTRGLVTVFPFFCSDREYIIGRRIWDAGRVFYCVTKGVQYPSVPRQSKPRRVDLYYSSWCIRAVESKRGNGEMTSCEVLLFHHEDMGIPWEIAKLGVRQGMWGAVKKIEPGLRAYQRAKAAGAGLSPSAIMAQINTKVSVEEFMNERDSTGEVAGDEKPSSGKNIPKMLVVGGAIALACTLDKGLLTKAVIFGVARRFARMGKRM</sequence>
<feature type="repeat" description="PPR" evidence="3">
    <location>
        <begin position="343"/>
        <end position="377"/>
    </location>
</feature>
<comment type="similarity">
    <text evidence="1">Belongs to the PPR family. P subfamily.</text>
</comment>
<evidence type="ECO:0000256" key="1">
    <source>
        <dbReference type="ARBA" id="ARBA00007626"/>
    </source>
</evidence>
<keyword evidence="2" id="KW-0677">Repeat</keyword>
<dbReference type="AlphaFoldDB" id="A0A8S9IKK0"/>
<feature type="repeat" description="PPR" evidence="3">
    <location>
        <begin position="167"/>
        <end position="201"/>
    </location>
</feature>
<dbReference type="NCBIfam" id="TIGR00756">
    <property type="entry name" value="PPR"/>
    <property type="match status" value="11"/>
</dbReference>
<proteinExistence type="inferred from homology"/>
<evidence type="ECO:0000259" key="4">
    <source>
        <dbReference type="PROSITE" id="PS50848"/>
    </source>
</evidence>
<protein>
    <recommendedName>
        <fullName evidence="4">START domain-containing protein</fullName>
    </recommendedName>
</protein>
<feature type="repeat" description="PPR" evidence="3">
    <location>
        <begin position="202"/>
        <end position="237"/>
    </location>
</feature>
<dbReference type="Pfam" id="PF01535">
    <property type="entry name" value="PPR"/>
    <property type="match status" value="2"/>
</dbReference>
<accession>A0A8S9IKK0</accession>
<feature type="repeat" description="PPR" evidence="3">
    <location>
        <begin position="93"/>
        <end position="123"/>
    </location>
</feature>
<dbReference type="Pfam" id="PF13041">
    <property type="entry name" value="PPR_2"/>
    <property type="match status" value="5"/>
</dbReference>
<comment type="caution">
    <text evidence="5">The sequence shown here is derived from an EMBL/GenBank/DDBJ whole genome shotgun (WGS) entry which is preliminary data.</text>
</comment>
<dbReference type="PANTHER" id="PTHR47447:SF28">
    <property type="entry name" value="PENTACOTRIPEPTIDE-REPEAT REGION OF PRORP DOMAIN-CONTAINING PROTEIN"/>
    <property type="match status" value="1"/>
</dbReference>
<dbReference type="PANTHER" id="PTHR47447">
    <property type="entry name" value="OS03G0856100 PROTEIN"/>
    <property type="match status" value="1"/>
</dbReference>
<dbReference type="InterPro" id="IPR023393">
    <property type="entry name" value="START-like_dom_sf"/>
</dbReference>
<dbReference type="PROSITE" id="PS50848">
    <property type="entry name" value="START"/>
    <property type="match status" value="1"/>
</dbReference>
<dbReference type="Gene3D" id="1.25.40.10">
    <property type="entry name" value="Tetratricopeptide repeat domain"/>
    <property type="match status" value="6"/>
</dbReference>
<dbReference type="Gene3D" id="3.30.530.20">
    <property type="match status" value="1"/>
</dbReference>
<dbReference type="EMBL" id="QGKY02001015">
    <property type="protein sequence ID" value="KAF2570329.1"/>
    <property type="molecule type" value="Genomic_DNA"/>
</dbReference>
<dbReference type="GO" id="GO:0008289">
    <property type="term" value="F:lipid binding"/>
    <property type="evidence" value="ECO:0007669"/>
    <property type="project" value="InterPro"/>
</dbReference>
<dbReference type="PROSITE" id="PS51375">
    <property type="entry name" value="PPR"/>
    <property type="match status" value="10"/>
</dbReference>
<feature type="repeat" description="PPR" evidence="3">
    <location>
        <begin position="273"/>
        <end position="307"/>
    </location>
</feature>
<organism evidence="5">
    <name type="scientific">Brassica cretica</name>
    <name type="common">Mustard</name>
    <dbReference type="NCBI Taxonomy" id="69181"/>
    <lineage>
        <taxon>Eukaryota</taxon>
        <taxon>Viridiplantae</taxon>
        <taxon>Streptophyta</taxon>
        <taxon>Embryophyta</taxon>
        <taxon>Tracheophyta</taxon>
        <taxon>Spermatophyta</taxon>
        <taxon>Magnoliopsida</taxon>
        <taxon>eudicotyledons</taxon>
        <taxon>Gunneridae</taxon>
        <taxon>Pentapetalae</taxon>
        <taxon>rosids</taxon>
        <taxon>malvids</taxon>
        <taxon>Brassicales</taxon>
        <taxon>Brassicaceae</taxon>
        <taxon>Brassiceae</taxon>
        <taxon>Brassica</taxon>
    </lineage>
</organism>
<dbReference type="InterPro" id="IPR011990">
    <property type="entry name" value="TPR-like_helical_dom_sf"/>
</dbReference>
<evidence type="ECO:0000256" key="2">
    <source>
        <dbReference type="ARBA" id="ARBA00022737"/>
    </source>
</evidence>
<evidence type="ECO:0000256" key="3">
    <source>
        <dbReference type="PROSITE-ProRule" id="PRU00708"/>
    </source>
</evidence>
<dbReference type="Pfam" id="PF12854">
    <property type="entry name" value="PPR_1"/>
    <property type="match status" value="1"/>
</dbReference>
<feature type="repeat" description="PPR" evidence="3">
    <location>
        <begin position="308"/>
        <end position="342"/>
    </location>
</feature>
<feature type="repeat" description="PPR" evidence="3">
    <location>
        <begin position="474"/>
        <end position="508"/>
    </location>
</feature>
<name>A0A8S9IKK0_BRACR</name>
<dbReference type="InterPro" id="IPR002913">
    <property type="entry name" value="START_lipid-bd_dom"/>
</dbReference>